<accession>A0A6J4HWY2</accession>
<proteinExistence type="predicted"/>
<feature type="chain" id="PRO_5027006116" evidence="2">
    <location>
        <begin position="32"/>
        <end position="1968"/>
    </location>
</feature>
<sequence>MIFKKQKALRRIALLMAVHMLGNALAPAAYALTGGPGAPEFASFEPVATTDMVNTFTGDFTYNLPVLEIPGPDGSGYALSLSYHGGSASEEESSWVGFGFSLNPGAINRTVRGFPDEYKGVGVDYYNKVRPNWSMTASQKLNMEFFSKDMKAKMAADNEYNPLIPTASLGTSLRYNNYQGYFRSYSLGVGLKGVGNLDMTLASSGYTFSANINPLGILNRASKVLKKRADQNASNSQATKKEVEDKTFLPKTKEATARRMMDFFKRMKPGGSVNMAGSEYGLFTFSEANRASSVAQYKGFALNATFAAQINPGPIPVGLQAGLSGSFNMHYNVPKQTNLAYGYLHNPKKDDYENGIMADYYVEKGNAFEKQDYVLGIPFANPDMFAVSGEGLGGGFRPYSVDPGHYYPNFVASDMNIMNIGFETMVGTNVGVGVNSLGMGNQKTNVQNWGKTGDTDNYQFDGDQAPVYRFNNDLGGKITYAANDLYTARLNVSSRIPGFKSVAPAIVTPEAEGTPYGYINEAGSAPEARRAAGASSFIEHTSASGPYTVYNEDGMRYKYGEVVYAKNDANLSVDVEPGRDRIEDNYLVYKNLHYANNHNVDLNRHKSVVGEVKQGEGSQYASTYLLTEITTPDYVDANGDDRAGDEDFGGWTRFAYEKAAADYRWRIPYTGLLYQKNQISDVKDDMGSVVTGEKEIKYLSKIETKTHIAYFVRNTHTDLGGSGKDRLDGLGAYPLDANGDPAAGAPDKKGTQKLERLEKIVLYAKDRPNQPIKTVHFQYDYSLVPNLPNNLNGQYPANRRTPAGEQADNSGKLTLKRVWFEYEGVSNARISPYEFVYHYKDRQEYPNYLVTNYPALASFFNLSRRYSANAQNPAYNPHALDAWGGNQAMGALQKQLMRPWPYQGDLSGQEFDPAAWQLKGIKLPSGGEILVEYEQKDYRYVQDREVMAMVSLQAFDEKEGGVFGEAYAKNPTYTVQLADMGIDASSQAQVDGLVAKMEHYFRTEQHRMYFKFLYDLTGNSAALDNCTSEYITGYAKVAAVQRVDDPAAPGRYTIKVTLDGTGSGYGKDGYLMVPRQACYDFYSTQRVGKYKFGCEGEPEQKYDEVIRSIAYREDKTGLDGFKKFLATFGFAVVAITDMQTSVLEDATIQPPIKATVCKTLNTHLSYLKIPMPKAKRGGGFRVKRLLMHDAGLETLNGDAVIYGSEYTYEGEDGLSSGVATTEPSDMREENPLVGFMPRKEQSWLSRHTSGSDKEQSEGPLGESLLPGPSVGHSRVIVSNIHQGETGNGFVVNDFHTSRDYPYDKVYNYAPLAGDPKNPDSQRQFDFAAEDPERGVEFTSLTENREMDPMVLPTPVFNYSANKLWATQGFRFVVSNMHGQPQSVRTYSGSYPLYKADKHKVYLSSAQNFKYFEPGEMVRVLRPDGKGGAVVAWDTPGKEMDLVMEMKSVKDRTMDFGLEVDISASTLFPPPIFVGLWPSFDYSEKVLSTHVTTKVIRYPAMQRGVEAYQDGIWSLTENVAFDQATGKPLLTKTTDAFHNVAVPDPAAPGKGTPHNGTIHSLVLPAHWYYPELGSRVATLVEPRDEVPYRTNQLNATAGSVTAYGDAGRFINAQNQFGFPVTNVLSAKVQTFTTGKKTGSANTPSADTYWYDDGILGTYGAGASTTQEATGKLMNVLRPYQEYVYRTSVTEGPIYSAGTYKSFKPFDFGAGTQAPEWTKVKTITRYSPHGNPLEEENIMGIRSAARFGYRNTLPVIIGQNAEYSSLYFQDYETTPDNAPNPNVAAHSGSGYKQLQGTETIVQGVKLVERKDEKQNVTKSNEGGVVKLWLRTDGMAGAAPQITVNGKAAIPGHQVARTGEWALFSFVISKEYAAQQSVPLNTPVSIDLAVPGADGAVYLDDVRYQPLDGQATCYVYDKATLRLITQFDDQHFGLYYQYNDEGKLVRKLIETEKGLKTVQETQYNTPKTARN</sequence>
<evidence type="ECO:0000256" key="2">
    <source>
        <dbReference type="SAM" id="SignalP"/>
    </source>
</evidence>
<feature type="signal peptide" evidence="2">
    <location>
        <begin position="1"/>
        <end position="31"/>
    </location>
</feature>
<keyword evidence="2" id="KW-0732">Signal</keyword>
<dbReference type="EMBL" id="CADCTQ010000110">
    <property type="protein sequence ID" value="CAA9235198.1"/>
    <property type="molecule type" value="Genomic_DNA"/>
</dbReference>
<feature type="region of interest" description="Disordered" evidence="1">
    <location>
        <begin position="1235"/>
        <end position="1268"/>
    </location>
</feature>
<organism evidence="3">
    <name type="scientific">uncultured Cytophagales bacterium</name>
    <dbReference type="NCBI Taxonomy" id="158755"/>
    <lineage>
        <taxon>Bacteria</taxon>
        <taxon>Pseudomonadati</taxon>
        <taxon>Bacteroidota</taxon>
        <taxon>Sphingobacteriia</taxon>
        <taxon>Sphingobacteriales</taxon>
        <taxon>environmental samples</taxon>
    </lineage>
</organism>
<reference evidence="3" key="1">
    <citation type="submission" date="2020-02" db="EMBL/GenBank/DDBJ databases">
        <authorList>
            <person name="Meier V. D."/>
        </authorList>
    </citation>
    <scope>NUCLEOTIDE SEQUENCE</scope>
    <source>
        <strain evidence="3">AVDCRST_MAG56</strain>
    </source>
</reference>
<evidence type="ECO:0000256" key="1">
    <source>
        <dbReference type="SAM" id="MobiDB-lite"/>
    </source>
</evidence>
<evidence type="ECO:0000313" key="3">
    <source>
        <dbReference type="EMBL" id="CAA9235198.1"/>
    </source>
</evidence>
<protein>
    <submittedName>
        <fullName evidence="3">Uncharacterized protein</fullName>
    </submittedName>
</protein>
<gene>
    <name evidence="3" type="ORF">AVDCRST_MAG56-1344</name>
</gene>
<name>A0A6J4HWY2_9SPHI</name>